<feature type="transmembrane region" description="Helical" evidence="1">
    <location>
        <begin position="125"/>
        <end position="144"/>
    </location>
</feature>
<gene>
    <name evidence="3" type="ORF">SAMN05216204_108118</name>
</gene>
<keyword evidence="4" id="KW-1185">Reference proteome</keyword>
<sequence>MRRSLRLLTHTRRHPSAILLLVQLLGMLLYPFIESEPAGHVAFNVFGVVVLALTIRMVRRTPGETWISVTLGAAILVLLALQTFLDLRPELLPWSSGLEALFYFYAAASLIAYMMGDRQATTDELFAAGATFTLLAWGFTHLYLMVQELHPGTFAAAVNAAAPRTWSELNYLSFALLSSTGIGDVIPLTTHARALCSIEMLVGVMYLAAVVARLIGFTTQGKVHRRHPKAPPEPWEQD</sequence>
<feature type="domain" description="Potassium channel" evidence="2">
    <location>
        <begin position="161"/>
        <end position="219"/>
    </location>
</feature>
<evidence type="ECO:0000313" key="4">
    <source>
        <dbReference type="Proteomes" id="UP000198639"/>
    </source>
</evidence>
<dbReference type="STRING" id="1164594.SAMN05216204_108118"/>
<dbReference type="InterPro" id="IPR013099">
    <property type="entry name" value="K_chnl_dom"/>
</dbReference>
<dbReference type="SUPFAM" id="SSF81324">
    <property type="entry name" value="Voltage-gated potassium channels"/>
    <property type="match status" value="1"/>
</dbReference>
<evidence type="ECO:0000256" key="1">
    <source>
        <dbReference type="SAM" id="Phobius"/>
    </source>
</evidence>
<keyword evidence="1" id="KW-0812">Transmembrane</keyword>
<name>A0A1I1L597_9BURK</name>
<feature type="transmembrane region" description="Helical" evidence="1">
    <location>
        <begin position="39"/>
        <end position="58"/>
    </location>
</feature>
<dbReference type="EMBL" id="FOLD01000008">
    <property type="protein sequence ID" value="SFC64770.1"/>
    <property type="molecule type" value="Genomic_DNA"/>
</dbReference>
<evidence type="ECO:0000313" key="3">
    <source>
        <dbReference type="EMBL" id="SFC64770.1"/>
    </source>
</evidence>
<organism evidence="3 4">
    <name type="scientific">Massilia yuzhufengensis</name>
    <dbReference type="NCBI Taxonomy" id="1164594"/>
    <lineage>
        <taxon>Bacteria</taxon>
        <taxon>Pseudomonadati</taxon>
        <taxon>Pseudomonadota</taxon>
        <taxon>Betaproteobacteria</taxon>
        <taxon>Burkholderiales</taxon>
        <taxon>Oxalobacteraceae</taxon>
        <taxon>Telluria group</taxon>
        <taxon>Massilia</taxon>
    </lineage>
</organism>
<evidence type="ECO:0000259" key="2">
    <source>
        <dbReference type="Pfam" id="PF07885"/>
    </source>
</evidence>
<keyword evidence="1" id="KW-0472">Membrane</keyword>
<dbReference type="RefSeq" id="WP_091874169.1">
    <property type="nucleotide sequence ID" value="NZ_FOLD01000008.1"/>
</dbReference>
<dbReference type="AlphaFoldDB" id="A0A1I1L597"/>
<feature type="transmembrane region" description="Helical" evidence="1">
    <location>
        <begin position="16"/>
        <end position="33"/>
    </location>
</feature>
<keyword evidence="1" id="KW-1133">Transmembrane helix</keyword>
<dbReference type="OrthoDB" id="4837979at2"/>
<feature type="transmembrane region" description="Helical" evidence="1">
    <location>
        <begin position="91"/>
        <end position="113"/>
    </location>
</feature>
<accession>A0A1I1L597</accession>
<feature type="transmembrane region" description="Helical" evidence="1">
    <location>
        <begin position="65"/>
        <end position="85"/>
    </location>
</feature>
<dbReference type="Pfam" id="PF07885">
    <property type="entry name" value="Ion_trans_2"/>
    <property type="match status" value="1"/>
</dbReference>
<reference evidence="4" key="1">
    <citation type="submission" date="2016-10" db="EMBL/GenBank/DDBJ databases">
        <authorList>
            <person name="Varghese N."/>
            <person name="Submissions S."/>
        </authorList>
    </citation>
    <scope>NUCLEOTIDE SEQUENCE [LARGE SCALE GENOMIC DNA]</scope>
    <source>
        <strain evidence="4">CGMCC 1.12041</strain>
    </source>
</reference>
<dbReference type="Gene3D" id="1.10.287.70">
    <property type="match status" value="1"/>
</dbReference>
<proteinExistence type="predicted"/>
<protein>
    <submittedName>
        <fullName evidence="3">Ion channel</fullName>
    </submittedName>
</protein>
<dbReference type="Proteomes" id="UP000198639">
    <property type="component" value="Unassembled WGS sequence"/>
</dbReference>
<feature type="transmembrane region" description="Helical" evidence="1">
    <location>
        <begin position="192"/>
        <end position="216"/>
    </location>
</feature>